<proteinExistence type="predicted"/>
<organism evidence="2 3">
    <name type="scientific">Tribonema minus</name>
    <dbReference type="NCBI Taxonomy" id="303371"/>
    <lineage>
        <taxon>Eukaryota</taxon>
        <taxon>Sar</taxon>
        <taxon>Stramenopiles</taxon>
        <taxon>Ochrophyta</taxon>
        <taxon>PX clade</taxon>
        <taxon>Xanthophyceae</taxon>
        <taxon>Tribonematales</taxon>
        <taxon>Tribonemataceae</taxon>
        <taxon>Tribonema</taxon>
    </lineage>
</organism>
<evidence type="ECO:0000313" key="3">
    <source>
        <dbReference type="Proteomes" id="UP000664859"/>
    </source>
</evidence>
<reference evidence="2" key="1">
    <citation type="submission" date="2021-02" db="EMBL/GenBank/DDBJ databases">
        <title>First Annotated Genome of the Yellow-green Alga Tribonema minus.</title>
        <authorList>
            <person name="Mahan K.M."/>
        </authorList>
    </citation>
    <scope>NUCLEOTIDE SEQUENCE</scope>
    <source>
        <strain evidence="2">UTEX B ZZ1240</strain>
    </source>
</reference>
<gene>
    <name evidence="2" type="ORF">JKP88DRAFT_273030</name>
</gene>
<feature type="region of interest" description="Disordered" evidence="1">
    <location>
        <begin position="92"/>
        <end position="117"/>
    </location>
</feature>
<feature type="region of interest" description="Disordered" evidence="1">
    <location>
        <begin position="143"/>
        <end position="170"/>
    </location>
</feature>
<accession>A0A835YYC8</accession>
<comment type="caution">
    <text evidence="2">The sequence shown here is derived from an EMBL/GenBank/DDBJ whole genome shotgun (WGS) entry which is preliminary data.</text>
</comment>
<feature type="compositionally biased region" description="Polar residues" evidence="1">
    <location>
        <begin position="159"/>
        <end position="169"/>
    </location>
</feature>
<evidence type="ECO:0000256" key="1">
    <source>
        <dbReference type="SAM" id="MobiDB-lite"/>
    </source>
</evidence>
<dbReference type="Proteomes" id="UP000664859">
    <property type="component" value="Unassembled WGS sequence"/>
</dbReference>
<keyword evidence="3" id="KW-1185">Reference proteome</keyword>
<dbReference type="AlphaFoldDB" id="A0A835YYC8"/>
<dbReference type="EMBL" id="JAFCMP010000223">
    <property type="protein sequence ID" value="KAG5183059.1"/>
    <property type="molecule type" value="Genomic_DNA"/>
</dbReference>
<evidence type="ECO:0000313" key="2">
    <source>
        <dbReference type="EMBL" id="KAG5183059.1"/>
    </source>
</evidence>
<feature type="compositionally biased region" description="Basic and acidic residues" evidence="1">
    <location>
        <begin position="95"/>
        <end position="104"/>
    </location>
</feature>
<name>A0A835YYC8_9STRA</name>
<protein>
    <submittedName>
        <fullName evidence="2">Uncharacterized protein</fullName>
    </submittedName>
</protein>
<sequence length="331" mass="34957">MIITAEEAVRLQRGVETAEEQAVGILLDRMDKAVRAACVHKCNRTTVAVPDFLWGVPSFDRGAVANEVTAFFRGRGFSVTSAPMGRLLLAWGPPDEGRQGEDAQRQPSFMAAPPAPRGPAESMIDDECFAATGPAIAGVDEGGAPTPAAVEVLPPPSPESRQAGHTGSTDADAMALSDKTFQGLVVVALLLTLVGILYDTFKSSQGEVRHKRISQGLRKDEIDTSRFVGAARSPGYMNLGVAPLAEYAGKYIPDAAPKPDVTDTRVGAPVYWGPYEDDMQSLADAYGAAFNPAATGPQPPTIEELKQGNATTLIPSVEQRGTGNDLLRGNP</sequence>